<evidence type="ECO:0000259" key="2">
    <source>
        <dbReference type="PROSITE" id="PS50883"/>
    </source>
</evidence>
<dbReference type="Proteomes" id="UP000324738">
    <property type="component" value="Unassembled WGS sequence"/>
</dbReference>
<keyword evidence="1" id="KW-0472">Membrane</keyword>
<reference evidence="4 5" key="1">
    <citation type="submission" date="2019-08" db="EMBL/GenBank/DDBJ databases">
        <title>Aureimonas fodiniaquatilis sp. nov., isolated from a coal mine wastewater.</title>
        <authorList>
            <person name="Kim W."/>
        </authorList>
    </citation>
    <scope>NUCLEOTIDE SEQUENCE [LARGE SCALE GENOMIC DNA]</scope>
    <source>
        <strain evidence="4 5">CAU 1482</strain>
    </source>
</reference>
<feature type="domain" description="EAL" evidence="2">
    <location>
        <begin position="493"/>
        <end position="741"/>
    </location>
</feature>
<proteinExistence type="predicted"/>
<evidence type="ECO:0000313" key="4">
    <source>
        <dbReference type="EMBL" id="KAA0969399.1"/>
    </source>
</evidence>
<name>A0A5B0DW30_9HYPH</name>
<dbReference type="Gene3D" id="3.20.20.450">
    <property type="entry name" value="EAL domain"/>
    <property type="match status" value="1"/>
</dbReference>
<sequence length="745" mass="82799">MPLMFLRYFRLYQRRCSLVKAMREAQSGSRLLMNSIRHFFPRQYVPPVALLIITTFVALFSLLYYLTAVQDRMDTERDRQTISSGLQSLVEFAVRDLQDYAVWDDAARALLLRFDPKWADENVSVYLGNRQDYSHIFIIENGERTIYSFYRGSQSAAPMDAYNVLGRGLARGITDAAFSADIGEDASGGYTRQGSQVFLYAAADIVPLSPEISMPAALRRTLVVARELDPVALDRLARRYGTAPLELMVDAQRAENFEAVPVVARDGIQLAEVAWLPDRPGTALMHQMLPGYLLITVVTVLLAGAILNRARRSTEALKFSQGNVRYLAYHDALTGLPNRRRLLDSMRGKAGLGPENVLLYMDLDGFKEANDVYGHAIGDDLLIEAGRRIRKSVRSEDLVARTGGDEFAVLLAPVSAGPSDMAESILTAFEPPFNVSGYSVNLGISIGAATSQPGITAEELMRRGDVAMYAAKSRGKRGWLSYDPSFDEANRIRHMMEGMLRVAVDSDQIEVAFQPIVEATSGRIDCVEALARWDHPALGSVAPDHFIRVAEQSGLINELGRKVLVKACRLALDWNVRLSVNLSPAQFWDRDLVSTITNALSEIGFPAERLDLEITERYLLRRPAEAEQKLRAFRQLGIRISLDDFGTGYASIGYLQRLSLDRIKMDKSFVMAAQDTQRAFRLAAAIVELGTALGLPVTAEGVETEEQAQLMQKIGCSHLQGWLYGHALTPDEVERRLQEPHLAAT</sequence>
<dbReference type="SUPFAM" id="SSF141868">
    <property type="entry name" value="EAL domain-like"/>
    <property type="match status" value="1"/>
</dbReference>
<dbReference type="SMART" id="SM00267">
    <property type="entry name" value="GGDEF"/>
    <property type="match status" value="1"/>
</dbReference>
<comment type="caution">
    <text evidence="4">The sequence shown here is derived from an EMBL/GenBank/DDBJ whole genome shotgun (WGS) entry which is preliminary data.</text>
</comment>
<gene>
    <name evidence="4" type="ORF">FPY71_12670</name>
</gene>
<protein>
    <submittedName>
        <fullName evidence="4">EAL domain-containing protein</fullName>
    </submittedName>
</protein>
<dbReference type="InterPro" id="IPR043128">
    <property type="entry name" value="Rev_trsase/Diguanyl_cyclase"/>
</dbReference>
<keyword evidence="1" id="KW-1133">Transmembrane helix</keyword>
<dbReference type="Pfam" id="PF00563">
    <property type="entry name" value="EAL"/>
    <property type="match status" value="1"/>
</dbReference>
<evidence type="ECO:0000313" key="5">
    <source>
        <dbReference type="Proteomes" id="UP000324738"/>
    </source>
</evidence>
<dbReference type="EMBL" id="VTWH01000003">
    <property type="protein sequence ID" value="KAA0969399.1"/>
    <property type="molecule type" value="Genomic_DNA"/>
</dbReference>
<dbReference type="InterPro" id="IPR029787">
    <property type="entry name" value="Nucleotide_cyclase"/>
</dbReference>
<dbReference type="InterPro" id="IPR000160">
    <property type="entry name" value="GGDEF_dom"/>
</dbReference>
<keyword evidence="5" id="KW-1185">Reference proteome</keyword>
<dbReference type="Gene3D" id="3.30.70.270">
    <property type="match status" value="1"/>
</dbReference>
<dbReference type="SUPFAM" id="SSF55073">
    <property type="entry name" value="Nucleotide cyclase"/>
    <property type="match status" value="1"/>
</dbReference>
<feature type="transmembrane region" description="Helical" evidence="1">
    <location>
        <begin position="44"/>
        <end position="67"/>
    </location>
</feature>
<dbReference type="PANTHER" id="PTHR44757">
    <property type="entry name" value="DIGUANYLATE CYCLASE DGCP"/>
    <property type="match status" value="1"/>
</dbReference>
<dbReference type="AlphaFoldDB" id="A0A5B0DW30"/>
<organism evidence="4 5">
    <name type="scientific">Aureimonas fodinaquatilis</name>
    <dbReference type="NCBI Taxonomy" id="2565783"/>
    <lineage>
        <taxon>Bacteria</taxon>
        <taxon>Pseudomonadati</taxon>
        <taxon>Pseudomonadota</taxon>
        <taxon>Alphaproteobacteria</taxon>
        <taxon>Hyphomicrobiales</taxon>
        <taxon>Aurantimonadaceae</taxon>
        <taxon>Aureimonas</taxon>
    </lineage>
</organism>
<evidence type="ECO:0000256" key="1">
    <source>
        <dbReference type="SAM" id="Phobius"/>
    </source>
</evidence>
<accession>A0A5B0DW30</accession>
<dbReference type="CDD" id="cd01949">
    <property type="entry name" value="GGDEF"/>
    <property type="match status" value="1"/>
</dbReference>
<dbReference type="InterPro" id="IPR007892">
    <property type="entry name" value="CHASE4"/>
</dbReference>
<dbReference type="InterPro" id="IPR052155">
    <property type="entry name" value="Biofilm_reg_signaling"/>
</dbReference>
<dbReference type="PROSITE" id="PS50883">
    <property type="entry name" value="EAL"/>
    <property type="match status" value="1"/>
</dbReference>
<dbReference type="CDD" id="cd01948">
    <property type="entry name" value="EAL"/>
    <property type="match status" value="1"/>
</dbReference>
<dbReference type="InterPro" id="IPR035919">
    <property type="entry name" value="EAL_sf"/>
</dbReference>
<dbReference type="Pfam" id="PF05228">
    <property type="entry name" value="CHASE4"/>
    <property type="match status" value="1"/>
</dbReference>
<feature type="transmembrane region" description="Helical" evidence="1">
    <location>
        <begin position="289"/>
        <end position="307"/>
    </location>
</feature>
<dbReference type="SMART" id="SM00052">
    <property type="entry name" value="EAL"/>
    <property type="match status" value="1"/>
</dbReference>
<evidence type="ECO:0000259" key="3">
    <source>
        <dbReference type="PROSITE" id="PS50887"/>
    </source>
</evidence>
<dbReference type="Pfam" id="PF00990">
    <property type="entry name" value="GGDEF"/>
    <property type="match status" value="1"/>
</dbReference>
<dbReference type="InterPro" id="IPR001633">
    <property type="entry name" value="EAL_dom"/>
</dbReference>
<dbReference type="NCBIfam" id="TIGR00254">
    <property type="entry name" value="GGDEF"/>
    <property type="match status" value="1"/>
</dbReference>
<dbReference type="PANTHER" id="PTHR44757:SF2">
    <property type="entry name" value="BIOFILM ARCHITECTURE MAINTENANCE PROTEIN MBAA"/>
    <property type="match status" value="1"/>
</dbReference>
<keyword evidence="1" id="KW-0812">Transmembrane</keyword>
<dbReference type="PROSITE" id="PS50887">
    <property type="entry name" value="GGDEF"/>
    <property type="match status" value="1"/>
</dbReference>
<feature type="domain" description="GGDEF" evidence="3">
    <location>
        <begin position="354"/>
        <end position="484"/>
    </location>
</feature>